<dbReference type="AlphaFoldDB" id="A0A2M8LAE6"/>
<dbReference type="InterPro" id="IPR043993">
    <property type="entry name" value="T4SS_pilin"/>
</dbReference>
<comment type="caution">
    <text evidence="3">The sequence shown here is derived from an EMBL/GenBank/DDBJ whole genome shotgun (WGS) entry which is preliminary data.</text>
</comment>
<evidence type="ECO:0000256" key="2">
    <source>
        <dbReference type="SAM" id="Phobius"/>
    </source>
</evidence>
<gene>
    <name evidence="3" type="ORF">COV02_01725</name>
</gene>
<reference evidence="4" key="1">
    <citation type="submission" date="2017-09" db="EMBL/GenBank/DDBJ databases">
        <title>Depth-based differentiation of microbial function through sediment-hosted aquifers and enrichment of novel symbionts in the deep terrestrial subsurface.</title>
        <authorList>
            <person name="Probst A.J."/>
            <person name="Ladd B."/>
            <person name="Jarett J.K."/>
            <person name="Geller-Mcgrath D.E."/>
            <person name="Sieber C.M.K."/>
            <person name="Emerson J.B."/>
            <person name="Anantharaman K."/>
            <person name="Thomas B.C."/>
            <person name="Malmstrom R."/>
            <person name="Stieglmeier M."/>
            <person name="Klingl A."/>
            <person name="Woyke T."/>
            <person name="Ryan C.M."/>
            <person name="Banfield J.F."/>
        </authorList>
    </citation>
    <scope>NUCLEOTIDE SEQUENCE [LARGE SCALE GENOMIC DNA]</scope>
</reference>
<proteinExistence type="predicted"/>
<evidence type="ECO:0000313" key="3">
    <source>
        <dbReference type="EMBL" id="PJE73607.1"/>
    </source>
</evidence>
<sequence>MFSSLLEKATGIISSVIILLIAIAVLVFIIGILKYIARGDDEEERKKGKNLMIYGIISLFVMVSVWGLVNILVETFKLENQYPDDIPYLDRSGSDSDSDSDSTTGGGNI</sequence>
<dbReference type="Pfam" id="PF18895">
    <property type="entry name" value="T4SS_pilin"/>
    <property type="match status" value="1"/>
</dbReference>
<name>A0A2M8LAE6_9BACT</name>
<feature type="transmembrane region" description="Helical" evidence="2">
    <location>
        <begin position="12"/>
        <end position="33"/>
    </location>
</feature>
<feature type="region of interest" description="Disordered" evidence="1">
    <location>
        <begin position="87"/>
        <end position="109"/>
    </location>
</feature>
<dbReference type="Proteomes" id="UP000230959">
    <property type="component" value="Unassembled WGS sequence"/>
</dbReference>
<organism evidence="3 4">
    <name type="scientific">Candidatus Terrybacteria bacterium CG10_big_fil_rev_8_21_14_0_10_41_10</name>
    <dbReference type="NCBI Taxonomy" id="1975026"/>
    <lineage>
        <taxon>Bacteria</taxon>
        <taxon>Candidatus Terryibacteriota</taxon>
    </lineage>
</organism>
<evidence type="ECO:0000313" key="4">
    <source>
        <dbReference type="Proteomes" id="UP000230959"/>
    </source>
</evidence>
<feature type="transmembrane region" description="Helical" evidence="2">
    <location>
        <begin position="53"/>
        <end position="73"/>
    </location>
</feature>
<accession>A0A2M8LAE6</accession>
<protein>
    <submittedName>
        <fullName evidence="3">Uncharacterized protein</fullName>
    </submittedName>
</protein>
<keyword evidence="2" id="KW-0812">Transmembrane</keyword>
<dbReference type="EMBL" id="PFER01000026">
    <property type="protein sequence ID" value="PJE73607.1"/>
    <property type="molecule type" value="Genomic_DNA"/>
</dbReference>
<keyword evidence="2" id="KW-0472">Membrane</keyword>
<evidence type="ECO:0000256" key="1">
    <source>
        <dbReference type="SAM" id="MobiDB-lite"/>
    </source>
</evidence>
<keyword evidence="2" id="KW-1133">Transmembrane helix</keyword>